<proteinExistence type="predicted"/>
<keyword evidence="7" id="KW-1185">Reference proteome</keyword>
<gene>
    <name evidence="6" type="ORF">ACFSQ6_06350</name>
</gene>
<feature type="region of interest" description="Disordered" evidence="2">
    <location>
        <begin position="109"/>
        <end position="129"/>
    </location>
</feature>
<name>A0ABW5UAS2_9SPHI</name>
<dbReference type="Pfam" id="PF02563">
    <property type="entry name" value="Poly_export"/>
    <property type="match status" value="1"/>
</dbReference>
<sequence length="828" mass="92041">MKKDLYCVIMFLIIGLFSMRIDAVSAQSLDYSKVKAESLSDDQILQMITRAEEQGLTPNEMYDTLTEQGMSSSEVLKLRSRVNKIRKEKVGNQKLSSLVDLSEEGRSVSKESDLIDTSTGEDAQKDDSSRIFGSSLFNNGNIKFEPNLNIPTPSNYIVGTGDQLLVELTGDNEASYKLPINAEGTIRVEYVGIVEVAGLTIDEVKAKLFNRFVGTYPSLRSGRTNLSLSLGNIRSIKIILTGFVTQPGTYTLPSVASVFNALYAAGGPSDKGTFRNIQIIRNNSIVGTIDAYDFLVNGYQSGNIRLVDQDVIHIPVQQKQVEIEGLVNRPGFFETKDGESFSDLLRYAGGFTSKAYRAKIRVFETTDRDRRIRDIYAADFDSYLPKNGDHYIVEEILDRYENRVQIEGAVFRPGYYELSEGLTARDLLNKADGIKEDAFMTRAYINRLNADNTQKLISFNLQSLLDGTTADIDLRREDRLIVSSIFDLREEYSINVDGEVRKPGKFQYAEDMTLGNVIHMAGGLSDAANIERIEIARRIRRNINERDSVLSELLVVNFPDKESALESDFVLQPFDIINIRTSTGYQFQKQVRVEGEVNYPGVYTLVSKDETISDIIKRAGGVTDYAYLEGASLQRTISDARIALDNNHASDSVQSVIDEIVDADDSVQGRVLTINKDVRAKNTSLALSNYVGIQLPKILDKPHSSRDLLMENGDIIIVPRQLQTIVVRGEVLNANRIVYKKGMPLTYYVNQAGGFTASAHKKKTFVQYANGEVKSTVVGLGRIYPEIRPGAEIIVPQKPVKQPMGARALIGLTSAAVSTMAIILSLLR</sequence>
<evidence type="ECO:0000313" key="7">
    <source>
        <dbReference type="Proteomes" id="UP001597418"/>
    </source>
</evidence>
<evidence type="ECO:0000313" key="6">
    <source>
        <dbReference type="EMBL" id="MFD2743014.1"/>
    </source>
</evidence>
<evidence type="ECO:0000256" key="3">
    <source>
        <dbReference type="SAM" id="Phobius"/>
    </source>
</evidence>
<dbReference type="InterPro" id="IPR049712">
    <property type="entry name" value="Poly_export"/>
</dbReference>
<keyword evidence="1" id="KW-0732">Signal</keyword>
<feature type="transmembrane region" description="Helical" evidence="3">
    <location>
        <begin position="808"/>
        <end position="827"/>
    </location>
</feature>
<reference evidence="7" key="1">
    <citation type="journal article" date="2019" name="Int. J. Syst. Evol. Microbiol.">
        <title>The Global Catalogue of Microorganisms (GCM) 10K type strain sequencing project: providing services to taxonomists for standard genome sequencing and annotation.</title>
        <authorList>
            <consortium name="The Broad Institute Genomics Platform"/>
            <consortium name="The Broad Institute Genome Sequencing Center for Infectious Disease"/>
            <person name="Wu L."/>
            <person name="Ma J."/>
        </authorList>
    </citation>
    <scope>NUCLEOTIDE SEQUENCE [LARGE SCALE GENOMIC DNA]</scope>
    <source>
        <strain evidence="7">KCTC 42247</strain>
    </source>
</reference>
<feature type="domain" description="Soluble ligand binding" evidence="5">
    <location>
        <begin position="403"/>
        <end position="450"/>
    </location>
</feature>
<evidence type="ECO:0000256" key="1">
    <source>
        <dbReference type="ARBA" id="ARBA00022729"/>
    </source>
</evidence>
<keyword evidence="3" id="KW-0812">Transmembrane</keyword>
<feature type="domain" description="Soluble ligand binding" evidence="5">
    <location>
        <begin position="727"/>
        <end position="763"/>
    </location>
</feature>
<keyword evidence="3" id="KW-0472">Membrane</keyword>
<feature type="domain" description="Soluble ligand binding" evidence="5">
    <location>
        <begin position="321"/>
        <end position="363"/>
    </location>
</feature>
<accession>A0ABW5UAS2</accession>
<protein>
    <submittedName>
        <fullName evidence="6">SLBB domain-containing protein</fullName>
    </submittedName>
</protein>
<dbReference type="EMBL" id="JBHUMB010000006">
    <property type="protein sequence ID" value="MFD2743014.1"/>
    <property type="molecule type" value="Genomic_DNA"/>
</dbReference>
<comment type="caution">
    <text evidence="6">The sequence shown here is derived from an EMBL/GenBank/DDBJ whole genome shotgun (WGS) entry which is preliminary data.</text>
</comment>
<keyword evidence="3" id="KW-1133">Transmembrane helix</keyword>
<evidence type="ECO:0000259" key="5">
    <source>
        <dbReference type="Pfam" id="PF10531"/>
    </source>
</evidence>
<feature type="domain" description="Soluble ligand binding" evidence="5">
    <location>
        <begin position="495"/>
        <end position="540"/>
    </location>
</feature>
<feature type="domain" description="Soluble ligand binding" evidence="5">
    <location>
        <begin position="240"/>
        <end position="281"/>
    </location>
</feature>
<dbReference type="PANTHER" id="PTHR33619">
    <property type="entry name" value="POLYSACCHARIDE EXPORT PROTEIN GFCE-RELATED"/>
    <property type="match status" value="1"/>
</dbReference>
<dbReference type="RefSeq" id="WP_380884179.1">
    <property type="nucleotide sequence ID" value="NZ_JBHUMB010000006.1"/>
</dbReference>
<evidence type="ECO:0000256" key="2">
    <source>
        <dbReference type="SAM" id="MobiDB-lite"/>
    </source>
</evidence>
<evidence type="ECO:0000259" key="4">
    <source>
        <dbReference type="Pfam" id="PF02563"/>
    </source>
</evidence>
<dbReference type="Proteomes" id="UP001597418">
    <property type="component" value="Unassembled WGS sequence"/>
</dbReference>
<feature type="domain" description="Polysaccharide export protein N-terminal" evidence="4">
    <location>
        <begin position="151"/>
        <end position="214"/>
    </location>
</feature>
<dbReference type="PANTHER" id="PTHR33619:SF3">
    <property type="entry name" value="POLYSACCHARIDE EXPORT PROTEIN GFCE-RELATED"/>
    <property type="match status" value="1"/>
</dbReference>
<dbReference type="Gene3D" id="3.10.560.10">
    <property type="entry name" value="Outer membrane lipoprotein wza domain like"/>
    <property type="match status" value="6"/>
</dbReference>
<dbReference type="Pfam" id="PF10531">
    <property type="entry name" value="SLBB"/>
    <property type="match status" value="6"/>
</dbReference>
<organism evidence="6 7">
    <name type="scientific">Sphingobacterium populi</name>
    <dbReference type="NCBI Taxonomy" id="1812824"/>
    <lineage>
        <taxon>Bacteria</taxon>
        <taxon>Pseudomonadati</taxon>
        <taxon>Bacteroidota</taxon>
        <taxon>Sphingobacteriia</taxon>
        <taxon>Sphingobacteriales</taxon>
        <taxon>Sphingobacteriaceae</taxon>
        <taxon>Sphingobacterium</taxon>
    </lineage>
</organism>
<feature type="domain" description="Soluble ligand binding" evidence="5">
    <location>
        <begin position="591"/>
        <end position="635"/>
    </location>
</feature>
<dbReference type="InterPro" id="IPR003715">
    <property type="entry name" value="Poly_export_N"/>
</dbReference>
<dbReference type="InterPro" id="IPR019554">
    <property type="entry name" value="Soluble_ligand-bd"/>
</dbReference>